<accession>A0ABZ2M8Q7</accession>
<sequence>MDGTGLIAIAVVLAVFGWHLARQNEYFRVSIRRGRVLVVRGRIPIGYLEDLRDIARNVPHGTVRAVKDAGKARLILAGPIDPVTAQRMRNTFSLYPVVKLRAARPLANPNAGQILGITWLAWRLAPPERRDD</sequence>
<dbReference type="InterPro" id="IPR022090">
    <property type="entry name" value="DUF3634"/>
</dbReference>
<reference evidence="1 2" key="1">
    <citation type="submission" date="2021-12" db="EMBL/GenBank/DDBJ databases">
        <title>Discovery of the Pendulisporaceae a myxobacterial family with distinct sporulation behavior and unique specialized metabolism.</title>
        <authorList>
            <person name="Garcia R."/>
            <person name="Popoff A."/>
            <person name="Bader C.D."/>
            <person name="Loehr J."/>
            <person name="Walesch S."/>
            <person name="Walt C."/>
            <person name="Boldt J."/>
            <person name="Bunk B."/>
            <person name="Haeckl F.J.F.P.J."/>
            <person name="Gunesch A.P."/>
            <person name="Birkelbach J."/>
            <person name="Nuebel U."/>
            <person name="Pietschmann T."/>
            <person name="Bach T."/>
            <person name="Mueller R."/>
        </authorList>
    </citation>
    <scope>NUCLEOTIDE SEQUENCE [LARGE SCALE GENOMIC DNA]</scope>
    <source>
        <strain evidence="1 2">MSr11954</strain>
    </source>
</reference>
<evidence type="ECO:0000313" key="1">
    <source>
        <dbReference type="EMBL" id="WXB18908.1"/>
    </source>
</evidence>
<dbReference type="Pfam" id="PF12321">
    <property type="entry name" value="DUF3634"/>
    <property type="match status" value="1"/>
</dbReference>
<gene>
    <name evidence="1" type="ORF">LZC94_16925</name>
</gene>
<dbReference type="Proteomes" id="UP001370348">
    <property type="component" value="Chromosome"/>
</dbReference>
<keyword evidence="2" id="KW-1185">Reference proteome</keyword>
<name>A0ABZ2M8Q7_9BACT</name>
<dbReference type="EMBL" id="CP089984">
    <property type="protein sequence ID" value="WXB18908.1"/>
    <property type="molecule type" value="Genomic_DNA"/>
</dbReference>
<dbReference type="RefSeq" id="WP_394828533.1">
    <property type="nucleotide sequence ID" value="NZ_CP089984.1"/>
</dbReference>
<protein>
    <submittedName>
        <fullName evidence="1">DUF3634 family protein</fullName>
    </submittedName>
</protein>
<organism evidence="1 2">
    <name type="scientific">Pendulispora albinea</name>
    <dbReference type="NCBI Taxonomy" id="2741071"/>
    <lineage>
        <taxon>Bacteria</taxon>
        <taxon>Pseudomonadati</taxon>
        <taxon>Myxococcota</taxon>
        <taxon>Myxococcia</taxon>
        <taxon>Myxococcales</taxon>
        <taxon>Sorangiineae</taxon>
        <taxon>Pendulisporaceae</taxon>
        <taxon>Pendulispora</taxon>
    </lineage>
</organism>
<evidence type="ECO:0000313" key="2">
    <source>
        <dbReference type="Proteomes" id="UP001370348"/>
    </source>
</evidence>
<proteinExistence type="predicted"/>